<proteinExistence type="predicted"/>
<protein>
    <submittedName>
        <fullName evidence="1">Uncharacterized protein</fullName>
    </submittedName>
</protein>
<name>A0A066YXA5_9ACTN</name>
<dbReference type="eggNOG" id="ENOG5033ZBE">
    <property type="taxonomic scope" value="Bacteria"/>
</dbReference>
<keyword evidence="2" id="KW-1185">Reference proteome</keyword>
<dbReference type="PATRIC" id="fig|1348663.4.peg.5422"/>
<organism evidence="1 2">
    <name type="scientific">Kitasatospora cheerisanensis KCTC 2395</name>
    <dbReference type="NCBI Taxonomy" id="1348663"/>
    <lineage>
        <taxon>Bacteria</taxon>
        <taxon>Bacillati</taxon>
        <taxon>Actinomycetota</taxon>
        <taxon>Actinomycetes</taxon>
        <taxon>Kitasatosporales</taxon>
        <taxon>Streptomycetaceae</taxon>
        <taxon>Kitasatospora</taxon>
    </lineage>
</organism>
<comment type="caution">
    <text evidence="1">The sequence shown here is derived from an EMBL/GenBank/DDBJ whole genome shotgun (WGS) entry which is preliminary data.</text>
</comment>
<dbReference type="Proteomes" id="UP000027178">
    <property type="component" value="Unassembled WGS sequence"/>
</dbReference>
<evidence type="ECO:0000313" key="2">
    <source>
        <dbReference type="Proteomes" id="UP000027178"/>
    </source>
</evidence>
<evidence type="ECO:0000313" key="1">
    <source>
        <dbReference type="EMBL" id="KDN82686.1"/>
    </source>
</evidence>
<dbReference type="AlphaFoldDB" id="A0A066YXA5"/>
<gene>
    <name evidence="1" type="ORF">KCH_56010</name>
</gene>
<sequence length="372" mass="41598">MRRGMKRQRASGPWEIEEVYADQEAYSRRLLAGADFPVFGWEHRTGGLPGRDVLAECGVSNGELGWVEVRSGDWDAADGPYVTVRTYRPGAELAEPLPDLEDVVEDERDRVWEHLGIDEGDTPSGVRALREWITVDGDPRALQIHEDRRPGGGTVWAGRLWMDGATVTVTGRGVPPGAIELRRIADFEQYIIGRTALLRTLAARQPAPAAPRPEPTPGELGLTAHRELVEQGIARATAIQAQLRAGRSARLPRHLRGDDRKERWETVVRQQMRLASESEDEADGAVTSMVNHLSRLAHHVDWLTGTTEGCAAIEEVVRYTVFASEVPSLPAQRAWERLWAGGTPELPSGTEDAWLTAWEQWRIERTQHWSRR</sequence>
<dbReference type="HOGENOM" id="CLU_747586_0_0_11"/>
<accession>A0A066YXA5</accession>
<reference evidence="1 2" key="1">
    <citation type="submission" date="2014-05" db="EMBL/GenBank/DDBJ databases">
        <title>Draft Genome Sequence of Kitasatospora cheerisanensis KCTC 2395.</title>
        <authorList>
            <person name="Nam D.H."/>
        </authorList>
    </citation>
    <scope>NUCLEOTIDE SEQUENCE [LARGE SCALE GENOMIC DNA]</scope>
    <source>
        <strain evidence="1 2">KCTC 2395</strain>
    </source>
</reference>
<dbReference type="EMBL" id="JNBY01000104">
    <property type="protein sequence ID" value="KDN82686.1"/>
    <property type="molecule type" value="Genomic_DNA"/>
</dbReference>